<dbReference type="InterPro" id="IPR014030">
    <property type="entry name" value="Ketoacyl_synth_N"/>
</dbReference>
<protein>
    <submittedName>
        <fullName evidence="8">SDR family NAD(P)-dependent oxidoreductase</fullName>
    </submittedName>
</protein>
<dbReference type="SMART" id="SM00827">
    <property type="entry name" value="PKS_AT"/>
    <property type="match status" value="1"/>
</dbReference>
<dbReference type="Pfam" id="PF00550">
    <property type="entry name" value="PP-binding"/>
    <property type="match status" value="1"/>
</dbReference>
<dbReference type="InterPro" id="IPR009081">
    <property type="entry name" value="PP-bd_ACP"/>
</dbReference>
<dbReference type="InterPro" id="IPR042104">
    <property type="entry name" value="PKS_dehydratase_sf"/>
</dbReference>
<organism evidence="8 9">
    <name type="scientific">Agrobacterium vitis</name>
    <name type="common">Rhizobium vitis</name>
    <dbReference type="NCBI Taxonomy" id="373"/>
    <lineage>
        <taxon>Bacteria</taxon>
        <taxon>Pseudomonadati</taxon>
        <taxon>Pseudomonadota</taxon>
        <taxon>Alphaproteobacteria</taxon>
        <taxon>Hyphomicrobiales</taxon>
        <taxon>Rhizobiaceae</taxon>
        <taxon>Rhizobium/Agrobacterium group</taxon>
        <taxon>Agrobacterium</taxon>
    </lineage>
</organism>
<evidence type="ECO:0000313" key="9">
    <source>
        <dbReference type="Proteomes" id="UP000440716"/>
    </source>
</evidence>
<dbReference type="InterPro" id="IPR016039">
    <property type="entry name" value="Thiolase-like"/>
</dbReference>
<dbReference type="PANTHER" id="PTHR43775">
    <property type="entry name" value="FATTY ACID SYNTHASE"/>
    <property type="match status" value="1"/>
</dbReference>
<accession>A0A7K1RKE1</accession>
<dbReference type="InterPro" id="IPR050091">
    <property type="entry name" value="PKS_NRPS_Biosynth_Enz"/>
</dbReference>
<dbReference type="InterPro" id="IPR032821">
    <property type="entry name" value="PKS_assoc"/>
</dbReference>
<dbReference type="SMART" id="SM00822">
    <property type="entry name" value="PKS_KR"/>
    <property type="match status" value="1"/>
</dbReference>
<evidence type="ECO:0000313" key="8">
    <source>
        <dbReference type="EMBL" id="MVA58496.1"/>
    </source>
</evidence>
<dbReference type="InterPro" id="IPR001227">
    <property type="entry name" value="Ac_transferase_dom_sf"/>
</dbReference>
<dbReference type="PROSITE" id="PS52019">
    <property type="entry name" value="PKS_MFAS_DH"/>
    <property type="match status" value="1"/>
</dbReference>
<dbReference type="SMART" id="SM00826">
    <property type="entry name" value="PKS_DH"/>
    <property type="match status" value="1"/>
</dbReference>
<dbReference type="InterPro" id="IPR057326">
    <property type="entry name" value="KR_dom"/>
</dbReference>
<dbReference type="SUPFAM" id="SSF52151">
    <property type="entry name" value="FabD/lysophospholipase-like"/>
    <property type="match status" value="1"/>
</dbReference>
<dbReference type="SMART" id="SM00825">
    <property type="entry name" value="PKS_KS"/>
    <property type="match status" value="1"/>
</dbReference>
<dbReference type="InterPro" id="IPR016035">
    <property type="entry name" value="Acyl_Trfase/lysoPLipase"/>
</dbReference>
<proteinExistence type="predicted"/>
<dbReference type="SUPFAM" id="SSF47336">
    <property type="entry name" value="ACP-like"/>
    <property type="match status" value="1"/>
</dbReference>
<dbReference type="SMART" id="SM00823">
    <property type="entry name" value="PKS_PP"/>
    <property type="match status" value="1"/>
</dbReference>
<dbReference type="CDD" id="cd08955">
    <property type="entry name" value="KR_2_FAS_SDR_x"/>
    <property type="match status" value="1"/>
</dbReference>
<dbReference type="InterPro" id="IPR013968">
    <property type="entry name" value="PKS_KR"/>
</dbReference>
<dbReference type="Gene3D" id="3.40.50.720">
    <property type="entry name" value="NAD(P)-binding Rossmann-like Domain"/>
    <property type="match status" value="1"/>
</dbReference>
<reference evidence="8 9" key="1">
    <citation type="submission" date="2019-12" db="EMBL/GenBank/DDBJ databases">
        <title>Whole-genome sequencing of Allorhizobium vitis.</title>
        <authorList>
            <person name="Gan H.M."/>
            <person name="Szegedi E."/>
            <person name="Burr T."/>
            <person name="Savka M.A."/>
        </authorList>
    </citation>
    <scope>NUCLEOTIDE SEQUENCE [LARGE SCALE GENOMIC DNA]</scope>
    <source>
        <strain evidence="8 9">CG415</strain>
    </source>
</reference>
<dbReference type="Pfam" id="PF16197">
    <property type="entry name" value="KAsynt_C_assoc"/>
    <property type="match status" value="1"/>
</dbReference>
<feature type="active site" description="Proton donor; for dehydratase activity" evidence="4">
    <location>
        <position position="1113"/>
    </location>
</feature>
<dbReference type="GO" id="GO:0005737">
    <property type="term" value="C:cytoplasm"/>
    <property type="evidence" value="ECO:0007669"/>
    <property type="project" value="TreeGrafter"/>
</dbReference>
<feature type="domain" description="Carrier" evidence="5">
    <location>
        <begin position="1689"/>
        <end position="1766"/>
    </location>
</feature>
<dbReference type="GO" id="GO:0005886">
    <property type="term" value="C:plasma membrane"/>
    <property type="evidence" value="ECO:0007669"/>
    <property type="project" value="TreeGrafter"/>
</dbReference>
<dbReference type="Pfam" id="PF02801">
    <property type="entry name" value="Ketoacyl-synt_C"/>
    <property type="match status" value="1"/>
</dbReference>
<dbReference type="Gene3D" id="3.40.366.10">
    <property type="entry name" value="Malonyl-Coenzyme A Acyl Carrier Protein, domain 2"/>
    <property type="match status" value="1"/>
</dbReference>
<dbReference type="InterPro" id="IPR020841">
    <property type="entry name" value="PKS_Beta-ketoAc_synthase_dom"/>
</dbReference>
<dbReference type="CDD" id="cd00833">
    <property type="entry name" value="PKS"/>
    <property type="match status" value="1"/>
</dbReference>
<comment type="caution">
    <text evidence="8">The sequence shown here is derived from an EMBL/GenBank/DDBJ whole genome shotgun (WGS) entry which is preliminary data.</text>
</comment>
<evidence type="ECO:0000259" key="7">
    <source>
        <dbReference type="PROSITE" id="PS52019"/>
    </source>
</evidence>
<dbReference type="Gene3D" id="3.30.70.3290">
    <property type="match status" value="1"/>
</dbReference>
<dbReference type="Pfam" id="PF00109">
    <property type="entry name" value="ketoacyl-synt"/>
    <property type="match status" value="1"/>
</dbReference>
<dbReference type="SUPFAM" id="SSF51735">
    <property type="entry name" value="NAD(P)-binding Rossmann-fold domains"/>
    <property type="match status" value="2"/>
</dbReference>
<dbReference type="EMBL" id="WPHU01000009">
    <property type="protein sequence ID" value="MVA58496.1"/>
    <property type="molecule type" value="Genomic_DNA"/>
</dbReference>
<dbReference type="InterPro" id="IPR036291">
    <property type="entry name" value="NAD(P)-bd_dom_sf"/>
</dbReference>
<evidence type="ECO:0000256" key="4">
    <source>
        <dbReference type="PROSITE-ProRule" id="PRU01363"/>
    </source>
</evidence>
<feature type="region of interest" description="N-terminal hotdog fold" evidence="4">
    <location>
        <begin position="920"/>
        <end position="1041"/>
    </location>
</feature>
<keyword evidence="1" id="KW-0596">Phosphopantetheine</keyword>
<name>A0A7K1RKE1_AGRVI</name>
<feature type="domain" description="PKS/mFAS DH" evidence="7">
    <location>
        <begin position="920"/>
        <end position="1196"/>
    </location>
</feature>
<dbReference type="Gene3D" id="3.10.129.110">
    <property type="entry name" value="Polyketide synthase dehydratase"/>
    <property type="match status" value="1"/>
</dbReference>
<dbReference type="GO" id="GO:0071770">
    <property type="term" value="P:DIM/DIP cell wall layer assembly"/>
    <property type="evidence" value="ECO:0007669"/>
    <property type="project" value="TreeGrafter"/>
</dbReference>
<dbReference type="GO" id="GO:0031177">
    <property type="term" value="F:phosphopantetheine binding"/>
    <property type="evidence" value="ECO:0007669"/>
    <property type="project" value="InterPro"/>
</dbReference>
<dbReference type="InterPro" id="IPR036736">
    <property type="entry name" value="ACP-like_sf"/>
</dbReference>
<keyword evidence="3" id="KW-0808">Transferase</keyword>
<sequence>MGNSMNVLVRDESLDEVLDASISREAEPLAIVGMSCRFPTDADTPEKFWQLLVNGRITAGEIPQSRWEAYASSSPKVIAALSSATRHGSFLSDIEGFDADFFGISAREAEYVDPQQRVILELSWEALENAGIPPSSLKGKDVGVYVAANSFDFGHRLMSNLAEIQPWTMNGSMLFAIANRVSYALDLRGPSMVVDTACAGSLTALHLACQALWSNEIPLAIVGGVNIMSNPGMMLALDAAGATAKDGRSKAFDRGANGYGRGEGAGLIVLKKVSEARKANDRILALVRGGSVFQDGRTAGMMAPNPEAQEMMLHKTYERFGIAPSSIAYVEAHGTGTQAGDKAEIGSLSKVFGLDRSEPCLIGSAKPNIGHLEAGAGIAGLIKTVLALENETIPPSVHSDLNDQVDWARSGLKVVSEPTPWLKGDDPRRAGISCFGVGGVISHTIIEEAPADPEEENAPTASAPEYEYPMQVFPISARSQAALRNNAARLGGWAAENASTSLSSIGYTLSLRRDHLPKRAAIVASSRDEFLEKLNLLSVEKESDGLILGESTAGSEKGAVWVFSGHGAQWEGMAKELLSTNSIFADSIDQLGPIFQRELGYTARQAIEESDWSTVERIQALTFAIQIALSQVWKSIGLQPGAVIGHSVGEVAAAVVAGTLDIEDAAIFACRRASIYQRLAGNGAMAMVRLSFDETDRKLAGNDRVVAAIAASTNATVISGDTDVLNQIIAAWKKDHIVVRKVPTIDAAFHSPQIDPLVDDIRDAARHLVTHEAQVPLYTTTLNDPRASDDRGADFWATNSRGAVLLVGAVEAAVEDGYSAFLEVSTAPIVAPSIRETLDASGRDEITVVASLAPNKPEIATILNSLGKLFVFGCPIDWSKLYGNDDLAALPTQAWQHRTFWPTTAINGNSRGFGHSPATHTLLGQAEYVRSSPPLTVWRTQLDFSTRPYPGSHPLFGVEIVPAAALLYSLMSAGKKNGRLAALADIGLHTPVPVDNPLELQIVRQGDAISISTRREDVDTDNSWSWTTHTVARAEEAPASEPATYDIDRLRQRCDELWTWDKVEELYKKRGIGGYGFPWHMLELHRGNGEIWATFTSGEADAGQQRSWAEVLDAALTICPLLLPDDELLRMPSRIGHVTASGPLPERYFVHVARHENSSPNSEDCLLTVQIFNEDSQQIGVMDGVLFGVLDGARSLNSRAQDIVFREIWRPALDSNADDAVLGTVIFVGTSDDCPAAIIEVLKAQKIPFSFANTSSNLTPVEGASVVVLGTGLRNDETVEQAAERNAWTLIDTAQKLTSNEFHSVRMRLLCITQGVRSAITESALAQTTMWGGARIIAGERSDLWAGLYDLQPDHLDQAAATALLKRIASSIDEDVINFEDGQFWSLRLVAASFEMAQNSHKAETRQDGCRSNATYLITGGLGALGLEAARYLTSRGARRIVLAGRSSLPPRSAWPKIDDPIHRSIIDTIMEIEDSGATVTTVSVDVADFDALQTAIETLAVSLPSIKGVVHAAGIFEGGMIGQIEPSSVTRSFAAKVHGAANLHRLFPVGSLDFFVQFSSSGQLGRLTGQSCYAAANSFLDGLARHRNASGTSDSISLGWMAWRGIGMSKSIDATMVEARGRGMDAIDPANALKAWRYCEDSDAAYAAIFTPAIESGSSPLPLFSELLPTDGNEVSGENDASEIPSENRFDWLVGDIRRLVSTELKADEAYLEVKRPLIDMGVDSLMTVSLRVKLRKRYGFEFPPTLLWNSPSVHAIAQFVDKNLQNQPEHANA</sequence>
<dbReference type="PANTHER" id="PTHR43775:SF37">
    <property type="entry name" value="SI:DKEY-61P9.11"/>
    <property type="match status" value="1"/>
</dbReference>
<dbReference type="InterPro" id="IPR014031">
    <property type="entry name" value="Ketoacyl_synth_C"/>
</dbReference>
<dbReference type="InterPro" id="IPR049900">
    <property type="entry name" value="PKS_mFAS_DH"/>
</dbReference>
<keyword evidence="2" id="KW-0597">Phosphoprotein</keyword>
<dbReference type="PROSITE" id="PS50075">
    <property type="entry name" value="CARRIER"/>
    <property type="match status" value="1"/>
</dbReference>
<dbReference type="SUPFAM" id="SSF53901">
    <property type="entry name" value="Thiolase-like"/>
    <property type="match status" value="1"/>
</dbReference>
<gene>
    <name evidence="8" type="ORF">GOZ88_20540</name>
</gene>
<evidence type="ECO:0000256" key="2">
    <source>
        <dbReference type="ARBA" id="ARBA00022553"/>
    </source>
</evidence>
<evidence type="ECO:0000256" key="3">
    <source>
        <dbReference type="ARBA" id="ARBA00022679"/>
    </source>
</evidence>
<feature type="active site" description="Proton acceptor; for dehydratase activity" evidence="4">
    <location>
        <position position="953"/>
    </location>
</feature>
<dbReference type="InterPro" id="IPR014043">
    <property type="entry name" value="Acyl_transferase_dom"/>
</dbReference>
<dbReference type="PROSITE" id="PS52004">
    <property type="entry name" value="KS3_2"/>
    <property type="match status" value="1"/>
</dbReference>
<evidence type="ECO:0000256" key="1">
    <source>
        <dbReference type="ARBA" id="ARBA00022450"/>
    </source>
</evidence>
<evidence type="ECO:0000259" key="5">
    <source>
        <dbReference type="PROSITE" id="PS50075"/>
    </source>
</evidence>
<evidence type="ECO:0000259" key="6">
    <source>
        <dbReference type="PROSITE" id="PS52004"/>
    </source>
</evidence>
<dbReference type="Pfam" id="PF00698">
    <property type="entry name" value="Acyl_transf_1"/>
    <property type="match status" value="1"/>
</dbReference>
<feature type="domain" description="Ketosynthase family 3 (KS3)" evidence="6">
    <location>
        <begin position="26"/>
        <end position="448"/>
    </location>
</feature>
<dbReference type="Gene3D" id="3.40.47.10">
    <property type="match status" value="1"/>
</dbReference>
<dbReference type="Proteomes" id="UP000440716">
    <property type="component" value="Unassembled WGS sequence"/>
</dbReference>
<feature type="region of interest" description="C-terminal hotdog fold" evidence="4">
    <location>
        <begin position="1055"/>
        <end position="1196"/>
    </location>
</feature>
<dbReference type="Gene3D" id="1.10.1200.10">
    <property type="entry name" value="ACP-like"/>
    <property type="match status" value="1"/>
</dbReference>
<dbReference type="InterPro" id="IPR020806">
    <property type="entry name" value="PKS_PP-bd"/>
</dbReference>
<dbReference type="SUPFAM" id="SSF55048">
    <property type="entry name" value="Probable ACP-binding domain of malonyl-CoA ACP transacylase"/>
    <property type="match status" value="1"/>
</dbReference>
<dbReference type="GO" id="GO:0006633">
    <property type="term" value="P:fatty acid biosynthetic process"/>
    <property type="evidence" value="ECO:0007669"/>
    <property type="project" value="TreeGrafter"/>
</dbReference>
<dbReference type="Pfam" id="PF08659">
    <property type="entry name" value="KR"/>
    <property type="match status" value="1"/>
</dbReference>
<dbReference type="GO" id="GO:0004312">
    <property type="term" value="F:fatty acid synthase activity"/>
    <property type="evidence" value="ECO:0007669"/>
    <property type="project" value="TreeGrafter"/>
</dbReference>
<dbReference type="InterPro" id="IPR016036">
    <property type="entry name" value="Malonyl_transacylase_ACP-bd"/>
</dbReference>
<dbReference type="InterPro" id="IPR020807">
    <property type="entry name" value="PKS_DH"/>
</dbReference>